<protein>
    <submittedName>
        <fullName evidence="1">Uncharacterized protein</fullName>
    </submittedName>
</protein>
<reference evidence="1" key="2">
    <citation type="journal article" date="2015" name="Fish Shellfish Immunol.">
        <title>Early steps in the European eel (Anguilla anguilla)-Vibrio vulnificus interaction in the gills: Role of the RtxA13 toxin.</title>
        <authorList>
            <person name="Callol A."/>
            <person name="Pajuelo D."/>
            <person name="Ebbesson L."/>
            <person name="Teles M."/>
            <person name="MacKenzie S."/>
            <person name="Amaro C."/>
        </authorList>
    </citation>
    <scope>NUCLEOTIDE SEQUENCE</scope>
</reference>
<organism evidence="1">
    <name type="scientific">Anguilla anguilla</name>
    <name type="common">European freshwater eel</name>
    <name type="synonym">Muraena anguilla</name>
    <dbReference type="NCBI Taxonomy" id="7936"/>
    <lineage>
        <taxon>Eukaryota</taxon>
        <taxon>Metazoa</taxon>
        <taxon>Chordata</taxon>
        <taxon>Craniata</taxon>
        <taxon>Vertebrata</taxon>
        <taxon>Euteleostomi</taxon>
        <taxon>Actinopterygii</taxon>
        <taxon>Neopterygii</taxon>
        <taxon>Teleostei</taxon>
        <taxon>Anguilliformes</taxon>
        <taxon>Anguillidae</taxon>
        <taxon>Anguilla</taxon>
    </lineage>
</organism>
<sequence>MSVLLPQTIKELSTLVLVLNRPEPFDPERWVTWVRGR</sequence>
<reference evidence="1" key="1">
    <citation type="submission" date="2014-11" db="EMBL/GenBank/DDBJ databases">
        <authorList>
            <person name="Amaro Gonzalez C."/>
        </authorList>
    </citation>
    <scope>NUCLEOTIDE SEQUENCE</scope>
</reference>
<proteinExistence type="predicted"/>
<dbReference type="EMBL" id="GBXM01052178">
    <property type="protein sequence ID" value="JAH56399.1"/>
    <property type="molecule type" value="Transcribed_RNA"/>
</dbReference>
<accession>A0A0E9TRS1</accession>
<dbReference type="AlphaFoldDB" id="A0A0E9TRS1"/>
<name>A0A0E9TRS1_ANGAN</name>
<evidence type="ECO:0000313" key="1">
    <source>
        <dbReference type="EMBL" id="JAH56399.1"/>
    </source>
</evidence>